<keyword evidence="2" id="KW-1185">Reference proteome</keyword>
<organism evidence="1 2">
    <name type="scientific">Ataeniobius toweri</name>
    <dbReference type="NCBI Taxonomy" id="208326"/>
    <lineage>
        <taxon>Eukaryota</taxon>
        <taxon>Metazoa</taxon>
        <taxon>Chordata</taxon>
        <taxon>Craniata</taxon>
        <taxon>Vertebrata</taxon>
        <taxon>Euteleostomi</taxon>
        <taxon>Actinopterygii</taxon>
        <taxon>Neopterygii</taxon>
        <taxon>Teleostei</taxon>
        <taxon>Neoteleostei</taxon>
        <taxon>Acanthomorphata</taxon>
        <taxon>Ovalentaria</taxon>
        <taxon>Atherinomorphae</taxon>
        <taxon>Cyprinodontiformes</taxon>
        <taxon>Goodeidae</taxon>
        <taxon>Ataeniobius</taxon>
    </lineage>
</organism>
<sequence length="70" mass="7556">MCSVCPDPHHAGRSVAKETTADQYLEETRCDVCSSSHMLDVERGGESHCGDLQIGSYLNSGPWGRNGTCL</sequence>
<gene>
    <name evidence="1" type="ORF">ATANTOWER_011962</name>
</gene>
<protein>
    <submittedName>
        <fullName evidence="1">Uncharacterized protein</fullName>
    </submittedName>
</protein>
<dbReference type="EMBL" id="JAHUTI010069099">
    <property type="protein sequence ID" value="MED6254007.1"/>
    <property type="molecule type" value="Genomic_DNA"/>
</dbReference>
<accession>A0ABU7BTL9</accession>
<reference evidence="1 2" key="1">
    <citation type="submission" date="2021-07" db="EMBL/GenBank/DDBJ databases">
        <authorList>
            <person name="Palmer J.M."/>
        </authorList>
    </citation>
    <scope>NUCLEOTIDE SEQUENCE [LARGE SCALE GENOMIC DNA]</scope>
    <source>
        <strain evidence="1 2">AT_MEX2019</strain>
        <tissue evidence="1">Muscle</tissue>
    </source>
</reference>
<evidence type="ECO:0000313" key="2">
    <source>
        <dbReference type="Proteomes" id="UP001345963"/>
    </source>
</evidence>
<comment type="caution">
    <text evidence="1">The sequence shown here is derived from an EMBL/GenBank/DDBJ whole genome shotgun (WGS) entry which is preliminary data.</text>
</comment>
<proteinExistence type="predicted"/>
<name>A0ABU7BTL9_9TELE</name>
<dbReference type="Proteomes" id="UP001345963">
    <property type="component" value="Unassembled WGS sequence"/>
</dbReference>
<evidence type="ECO:0000313" key="1">
    <source>
        <dbReference type="EMBL" id="MED6254007.1"/>
    </source>
</evidence>